<dbReference type="InterPro" id="IPR003661">
    <property type="entry name" value="HisK_dim/P_dom"/>
</dbReference>
<dbReference type="AlphaFoldDB" id="A0A432W3J4"/>
<dbReference type="PROSITE" id="PS50109">
    <property type="entry name" value="HIS_KIN"/>
    <property type="match status" value="1"/>
</dbReference>
<keyword evidence="4" id="KW-0472">Membrane</keyword>
<dbReference type="Pfam" id="PF02518">
    <property type="entry name" value="HATPase_c"/>
    <property type="match status" value="1"/>
</dbReference>
<dbReference type="EC" id="2.7.13.3" evidence="2"/>
<gene>
    <name evidence="6" type="ORF">CWE09_12175</name>
</gene>
<dbReference type="SUPFAM" id="SSF55874">
    <property type="entry name" value="ATPase domain of HSP90 chaperone/DNA topoisomerase II/histidine kinase"/>
    <property type="match status" value="1"/>
</dbReference>
<dbReference type="InterPro" id="IPR003594">
    <property type="entry name" value="HATPase_dom"/>
</dbReference>
<dbReference type="InterPro" id="IPR004358">
    <property type="entry name" value="Sig_transdc_His_kin-like_C"/>
</dbReference>
<dbReference type="OrthoDB" id="9772100at2"/>
<comment type="catalytic activity">
    <reaction evidence="1">
        <text>ATP + protein L-histidine = ADP + protein N-phospho-L-histidine.</text>
        <dbReference type="EC" id="2.7.13.3"/>
    </reaction>
</comment>
<keyword evidence="7" id="KW-1185">Reference proteome</keyword>
<dbReference type="PANTHER" id="PTHR43065:SF47">
    <property type="match status" value="1"/>
</dbReference>
<evidence type="ECO:0000313" key="7">
    <source>
        <dbReference type="Proteomes" id="UP000288293"/>
    </source>
</evidence>
<proteinExistence type="predicted"/>
<dbReference type="CDD" id="cd00082">
    <property type="entry name" value="HisKA"/>
    <property type="match status" value="1"/>
</dbReference>
<organism evidence="6 7">
    <name type="scientific">Aliidiomarina minuta</name>
    <dbReference type="NCBI Taxonomy" id="880057"/>
    <lineage>
        <taxon>Bacteria</taxon>
        <taxon>Pseudomonadati</taxon>
        <taxon>Pseudomonadota</taxon>
        <taxon>Gammaproteobacteria</taxon>
        <taxon>Alteromonadales</taxon>
        <taxon>Idiomarinaceae</taxon>
        <taxon>Aliidiomarina</taxon>
    </lineage>
</organism>
<keyword evidence="4" id="KW-0812">Transmembrane</keyword>
<dbReference type="SMART" id="SM00387">
    <property type="entry name" value="HATPase_c"/>
    <property type="match status" value="1"/>
</dbReference>
<evidence type="ECO:0000256" key="3">
    <source>
        <dbReference type="ARBA" id="ARBA00022553"/>
    </source>
</evidence>
<evidence type="ECO:0000313" key="6">
    <source>
        <dbReference type="EMBL" id="RUO23901.1"/>
    </source>
</evidence>
<dbReference type="Gene3D" id="1.10.287.130">
    <property type="match status" value="1"/>
</dbReference>
<dbReference type="GO" id="GO:0000155">
    <property type="term" value="F:phosphorelay sensor kinase activity"/>
    <property type="evidence" value="ECO:0007669"/>
    <property type="project" value="InterPro"/>
</dbReference>
<protein>
    <recommendedName>
        <fullName evidence="2">histidine kinase</fullName>
        <ecNumber evidence="2">2.7.13.3</ecNumber>
    </recommendedName>
</protein>
<dbReference type="InterPro" id="IPR036097">
    <property type="entry name" value="HisK_dim/P_sf"/>
</dbReference>
<dbReference type="InterPro" id="IPR036890">
    <property type="entry name" value="HATPase_C_sf"/>
</dbReference>
<dbReference type="InterPro" id="IPR005467">
    <property type="entry name" value="His_kinase_dom"/>
</dbReference>
<evidence type="ECO:0000256" key="2">
    <source>
        <dbReference type="ARBA" id="ARBA00012438"/>
    </source>
</evidence>
<feature type="transmembrane region" description="Helical" evidence="4">
    <location>
        <begin position="12"/>
        <end position="33"/>
    </location>
</feature>
<name>A0A432W3J4_9GAMM</name>
<feature type="transmembrane region" description="Helical" evidence="4">
    <location>
        <begin position="260"/>
        <end position="279"/>
    </location>
</feature>
<dbReference type="PRINTS" id="PR00344">
    <property type="entry name" value="BCTRLSENSOR"/>
</dbReference>
<feature type="domain" description="Histidine kinase" evidence="5">
    <location>
        <begin position="329"/>
        <end position="562"/>
    </location>
</feature>
<comment type="caution">
    <text evidence="6">The sequence shown here is derived from an EMBL/GenBank/DDBJ whole genome shotgun (WGS) entry which is preliminary data.</text>
</comment>
<keyword evidence="3" id="KW-0597">Phosphoprotein</keyword>
<evidence type="ECO:0000256" key="1">
    <source>
        <dbReference type="ARBA" id="ARBA00000085"/>
    </source>
</evidence>
<sequence>MKRTRIKQQRIYAVIATLLAGFALTAFFSWYVLHNSFQIWQLNSIAEAERLSSELHYRVEREREPLISAAILYEGSEEVTQQELIEAHQQFISITHRDSPISLAFAEPNEQGQFIVRQAAGNLPFLPEMTGYPVPGEIVDTLLKAQGSSPELITGALFSHQETSYLSMALTSSNAGEAGVLLALIDFDGILQRVTQNLLLDGTTLEVYHPLTGDFNHATLPALRTSPEAEHQVAIDMGDYQWQLNWLFDADYDGYADESFYIVIMIIGLFISLLMAFAVHQVLFQQDQIQLQVDSKTRELKATFRGLQRAQRQLIQQEKMASLGSLVAGIAHELNTPIGNTLMASSLIEDRVHKLQKKLNQGEALGIAEQHEFYQVLYEASRLMQQNSHRAADLINSFKQVAVDQTSDRKRAFDLKDYVNEVFRTLEPMLKRTPHSTSLELESDIKMLSYPGALGQVLNNLVTNSLAHAFNDKEKGKISLNAYRLDDNQIQISFKDNGAGMSKAVKERIFEPFFTTTMGKGGSGLGLHISYNLIENVLRGTIRVISNPNQGTEFIITLPTNTPEHAKNTENVA</sequence>
<dbReference type="RefSeq" id="WP_126804322.1">
    <property type="nucleotide sequence ID" value="NZ_PIPL01000003.1"/>
</dbReference>
<keyword evidence="4" id="KW-1133">Transmembrane helix</keyword>
<dbReference type="Proteomes" id="UP000288293">
    <property type="component" value="Unassembled WGS sequence"/>
</dbReference>
<dbReference type="PANTHER" id="PTHR43065">
    <property type="entry name" value="SENSOR HISTIDINE KINASE"/>
    <property type="match status" value="1"/>
</dbReference>
<accession>A0A432W3J4</accession>
<dbReference type="SUPFAM" id="SSF47384">
    <property type="entry name" value="Homodimeric domain of signal transducing histidine kinase"/>
    <property type="match status" value="1"/>
</dbReference>
<dbReference type="Gene3D" id="3.30.565.10">
    <property type="entry name" value="Histidine kinase-like ATPase, C-terminal domain"/>
    <property type="match status" value="1"/>
</dbReference>
<reference evidence="6 7" key="1">
    <citation type="journal article" date="2011" name="Front. Microbiol.">
        <title>Genomic signatures of strain selection and enhancement in Bacillus atrophaeus var. globigii, a historical biowarfare simulant.</title>
        <authorList>
            <person name="Gibbons H.S."/>
            <person name="Broomall S.M."/>
            <person name="McNew L.A."/>
            <person name="Daligault H."/>
            <person name="Chapman C."/>
            <person name="Bruce D."/>
            <person name="Karavis M."/>
            <person name="Krepps M."/>
            <person name="McGregor P.A."/>
            <person name="Hong C."/>
            <person name="Park K.H."/>
            <person name="Akmal A."/>
            <person name="Feldman A."/>
            <person name="Lin J.S."/>
            <person name="Chang W.E."/>
            <person name="Higgs B.W."/>
            <person name="Demirev P."/>
            <person name="Lindquist J."/>
            <person name="Liem A."/>
            <person name="Fochler E."/>
            <person name="Read T.D."/>
            <person name="Tapia R."/>
            <person name="Johnson S."/>
            <person name="Bishop-Lilly K.A."/>
            <person name="Detter C."/>
            <person name="Han C."/>
            <person name="Sozhamannan S."/>
            <person name="Rosenzweig C.N."/>
            <person name="Skowronski E.W."/>
        </authorList>
    </citation>
    <scope>NUCLEOTIDE SEQUENCE [LARGE SCALE GENOMIC DNA]</scope>
    <source>
        <strain evidence="6 7">MLST1</strain>
    </source>
</reference>
<dbReference type="EMBL" id="PIPL01000003">
    <property type="protein sequence ID" value="RUO23901.1"/>
    <property type="molecule type" value="Genomic_DNA"/>
</dbReference>
<evidence type="ECO:0000259" key="5">
    <source>
        <dbReference type="PROSITE" id="PS50109"/>
    </source>
</evidence>
<evidence type="ECO:0000256" key="4">
    <source>
        <dbReference type="SAM" id="Phobius"/>
    </source>
</evidence>